<evidence type="ECO:0000313" key="2">
    <source>
        <dbReference type="Proteomes" id="UP000204416"/>
    </source>
</evidence>
<evidence type="ECO:0000313" key="1">
    <source>
        <dbReference type="EMBL" id="AKG94332.1"/>
    </source>
</evidence>
<keyword evidence="2" id="KW-1185">Reference proteome</keyword>
<dbReference type="KEGG" id="vg:26623046"/>
<dbReference type="RefSeq" id="YP_009195750.1">
    <property type="nucleotide sequence ID" value="NC_028763.1"/>
</dbReference>
<accession>A0A0F7IK26</accession>
<protein>
    <submittedName>
        <fullName evidence="1">Uncharacterized protein</fullName>
    </submittedName>
</protein>
<dbReference type="EMBL" id="KR136260">
    <property type="protein sequence ID" value="AKG94332.1"/>
    <property type="molecule type" value="Genomic_DNA"/>
</dbReference>
<sequence length="110" mass="13163">MKTLDLIKKDYIISKKNINWLENFNKNKFLQNPDDDILLSIEVEDILKESINKVDYKVNWIKQTTHEKLWFLVYVLLPMNKAKNYKNLIQVVFKTKLSSVIMNTVFNILK</sequence>
<dbReference type="Proteomes" id="UP000204416">
    <property type="component" value="Segment"/>
</dbReference>
<name>A0A0F7IK26_9CAUD</name>
<organism evidence="1 2">
    <name type="scientific">Polaribacter phage P12002S</name>
    <dbReference type="NCBI Taxonomy" id="1647387"/>
    <lineage>
        <taxon>Viruses</taxon>
        <taxon>Duplodnaviria</taxon>
        <taxon>Heunggongvirae</taxon>
        <taxon>Uroviricota</taxon>
        <taxon>Caudoviricetes</taxon>
        <taxon>Incheonvirus</taxon>
        <taxon>Incheonvirus P12002S</taxon>
    </lineage>
</organism>
<reference evidence="1 2" key="1">
    <citation type="journal article" date="2015" name="Stand. Genomic Sci.">
        <title>Complete genome sequences of bacteriophages P12002L and P12002S, two lytic phages that infect a marine Polaribacter strain.</title>
        <authorList>
            <person name="Kang I."/>
            <person name="Jang H."/>
            <person name="Cho J.-C."/>
        </authorList>
    </citation>
    <scope>NUCLEOTIDE SEQUENCE [LARGE SCALE GENOMIC DNA]</scope>
</reference>
<dbReference type="GeneID" id="26623046"/>
<proteinExistence type="predicted"/>
<gene>
    <name evidence="1" type="ORF">P12002S_0076</name>
</gene>
<dbReference type="OrthoDB" id="32192at10239"/>